<protein>
    <recommendedName>
        <fullName evidence="3">MerR family transcriptional regulator</fullName>
    </recommendedName>
</protein>
<dbReference type="AlphaFoldDB" id="A0AAE2SDT7"/>
<evidence type="ECO:0008006" key="3">
    <source>
        <dbReference type="Google" id="ProtNLM"/>
    </source>
</evidence>
<name>A0AAE2SDT7_9BACT</name>
<dbReference type="EMBL" id="JAENIG010000007">
    <property type="protein sequence ID" value="MBK1855577.1"/>
    <property type="molecule type" value="Genomic_DNA"/>
</dbReference>
<proteinExistence type="predicted"/>
<evidence type="ECO:0000313" key="1">
    <source>
        <dbReference type="EMBL" id="MBK1855577.1"/>
    </source>
</evidence>
<organism evidence="1 2">
    <name type="scientific">Oceaniferula flava</name>
    <dbReference type="NCBI Taxonomy" id="2800421"/>
    <lineage>
        <taxon>Bacteria</taxon>
        <taxon>Pseudomonadati</taxon>
        <taxon>Verrucomicrobiota</taxon>
        <taxon>Verrucomicrobiia</taxon>
        <taxon>Verrucomicrobiales</taxon>
        <taxon>Verrucomicrobiaceae</taxon>
        <taxon>Oceaniferula</taxon>
    </lineage>
</organism>
<accession>A0AAE2SDT7</accession>
<evidence type="ECO:0000313" key="2">
    <source>
        <dbReference type="Proteomes" id="UP000634206"/>
    </source>
</evidence>
<keyword evidence="2" id="KW-1185">Reference proteome</keyword>
<reference evidence="1" key="1">
    <citation type="submission" date="2021-01" db="EMBL/GenBank/DDBJ databases">
        <title>Modified the classification status of verrucomicrobia.</title>
        <authorList>
            <person name="Feng X."/>
        </authorList>
    </citation>
    <scope>NUCLEOTIDE SEQUENCE</scope>
    <source>
        <strain evidence="1">5K15</strain>
    </source>
</reference>
<dbReference type="Gene3D" id="1.10.1660.10">
    <property type="match status" value="1"/>
</dbReference>
<comment type="caution">
    <text evidence="1">The sequence shown here is derived from an EMBL/GenBank/DDBJ whole genome shotgun (WGS) entry which is preliminary data.</text>
</comment>
<gene>
    <name evidence="1" type="ORF">JIN83_11445</name>
</gene>
<dbReference type="Proteomes" id="UP000634206">
    <property type="component" value="Unassembled WGS sequence"/>
</dbReference>
<dbReference type="RefSeq" id="WP_309490190.1">
    <property type="nucleotide sequence ID" value="NZ_JAENIG010000007.1"/>
</dbReference>
<sequence>MPDEPSPSKHHSPVDEVDAIYSVEIVAKLAGVDRQTVLHYHELGVVSPATEAMEFDSEGLRQLCRLEQLRQSHQLTDSGLQLIAGMLQEIEQLRLERRQRQRQYPGP</sequence>